<dbReference type="InterPro" id="IPR000387">
    <property type="entry name" value="Tyr_Pase_dom"/>
</dbReference>
<evidence type="ECO:0000313" key="5">
    <source>
        <dbReference type="Proteomes" id="UP000326759"/>
    </source>
</evidence>
<keyword evidence="2" id="KW-0472">Membrane</keyword>
<dbReference type="InterPro" id="IPR050561">
    <property type="entry name" value="PTP"/>
</dbReference>
<dbReference type="Proteomes" id="UP000326759">
    <property type="component" value="Unassembled WGS sequence"/>
</dbReference>
<dbReference type="InterPro" id="IPR000340">
    <property type="entry name" value="Dual-sp_phosphatase_cat-dom"/>
</dbReference>
<dbReference type="SUPFAM" id="SSF52799">
    <property type="entry name" value="(Phosphotyrosine protein) phosphatases II"/>
    <property type="match status" value="1"/>
</dbReference>
<reference evidence="4 5" key="1">
    <citation type="journal article" date="2019" name="PLoS Biol.">
        <title>Sex chromosomes control vertical transmission of feminizing Wolbachia symbionts in an isopod.</title>
        <authorList>
            <person name="Becking T."/>
            <person name="Chebbi M.A."/>
            <person name="Giraud I."/>
            <person name="Moumen B."/>
            <person name="Laverre T."/>
            <person name="Caubet Y."/>
            <person name="Peccoud J."/>
            <person name="Gilbert C."/>
            <person name="Cordaux R."/>
        </authorList>
    </citation>
    <scope>NUCLEOTIDE SEQUENCE [LARGE SCALE GENOMIC DNA]</scope>
    <source>
        <strain evidence="4">ANa2</strain>
        <tissue evidence="4">Whole body excluding digestive tract and cuticle</tissue>
    </source>
</reference>
<dbReference type="PROSITE" id="PS50056">
    <property type="entry name" value="TYR_PHOSPHATASE_2"/>
    <property type="match status" value="1"/>
</dbReference>
<evidence type="ECO:0000313" key="4">
    <source>
        <dbReference type="EMBL" id="KAB7494673.1"/>
    </source>
</evidence>
<dbReference type="FunFam" id="3.90.190.10:FF:000157">
    <property type="entry name" value="Protein-tyrosine phosphatase"/>
    <property type="match status" value="1"/>
</dbReference>
<evidence type="ECO:0000259" key="3">
    <source>
        <dbReference type="PROSITE" id="PS50056"/>
    </source>
</evidence>
<dbReference type="AlphaFoldDB" id="A0A5N5SKV4"/>
<dbReference type="InterPro" id="IPR029021">
    <property type="entry name" value="Prot-tyrosine_phosphatase-like"/>
</dbReference>
<keyword evidence="2" id="KW-0812">Transmembrane</keyword>
<dbReference type="Gene3D" id="3.90.190.10">
    <property type="entry name" value="Protein tyrosine phosphatase superfamily"/>
    <property type="match status" value="1"/>
</dbReference>
<feature type="region of interest" description="Disordered" evidence="1">
    <location>
        <begin position="456"/>
        <end position="495"/>
    </location>
</feature>
<accession>A0A5N5SKV4</accession>
<feature type="domain" description="Tyrosine specific protein phosphatases" evidence="3">
    <location>
        <begin position="44"/>
        <end position="111"/>
    </location>
</feature>
<gene>
    <name evidence="4" type="primary">PTPDC1</name>
    <name evidence="4" type="ORF">Anas_02689</name>
</gene>
<dbReference type="PROSITE" id="PS00383">
    <property type="entry name" value="TYR_PHOSPHATASE_1"/>
    <property type="match status" value="1"/>
</dbReference>
<protein>
    <submittedName>
        <fullName evidence="4">Protein tyrosine phosphatase domain-containing protein 1</fullName>
    </submittedName>
</protein>
<organism evidence="4 5">
    <name type="scientific">Armadillidium nasatum</name>
    <dbReference type="NCBI Taxonomy" id="96803"/>
    <lineage>
        <taxon>Eukaryota</taxon>
        <taxon>Metazoa</taxon>
        <taxon>Ecdysozoa</taxon>
        <taxon>Arthropoda</taxon>
        <taxon>Crustacea</taxon>
        <taxon>Multicrustacea</taxon>
        <taxon>Malacostraca</taxon>
        <taxon>Eumalacostraca</taxon>
        <taxon>Peracarida</taxon>
        <taxon>Isopoda</taxon>
        <taxon>Oniscidea</taxon>
        <taxon>Crinocheta</taxon>
        <taxon>Armadillidiidae</taxon>
        <taxon>Armadillidium</taxon>
    </lineage>
</organism>
<dbReference type="InterPro" id="IPR016130">
    <property type="entry name" value="Tyr_Pase_AS"/>
</dbReference>
<feature type="compositionally biased region" description="Low complexity" evidence="1">
    <location>
        <begin position="456"/>
        <end position="476"/>
    </location>
</feature>
<feature type="transmembrane region" description="Helical" evidence="2">
    <location>
        <begin position="400"/>
        <end position="422"/>
    </location>
</feature>
<dbReference type="Pfam" id="PF00782">
    <property type="entry name" value="DSPc"/>
    <property type="match status" value="1"/>
</dbReference>
<keyword evidence="5" id="KW-1185">Reference proteome</keyword>
<evidence type="ECO:0000256" key="1">
    <source>
        <dbReference type="SAM" id="MobiDB-lite"/>
    </source>
</evidence>
<dbReference type="InterPro" id="IPR003595">
    <property type="entry name" value="Tyr_Pase_cat"/>
</dbReference>
<name>A0A5N5SKV4_9CRUS</name>
<dbReference type="OrthoDB" id="542013at2759"/>
<evidence type="ECO:0000256" key="2">
    <source>
        <dbReference type="SAM" id="Phobius"/>
    </source>
</evidence>
<feature type="compositionally biased region" description="Acidic residues" evidence="1">
    <location>
        <begin position="485"/>
        <end position="495"/>
    </location>
</feature>
<keyword evidence="2" id="KW-1133">Transmembrane helix</keyword>
<proteinExistence type="predicted"/>
<dbReference type="SMART" id="SM00404">
    <property type="entry name" value="PTPc_motif"/>
    <property type="match status" value="1"/>
</dbReference>
<feature type="region of interest" description="Disordered" evidence="1">
    <location>
        <begin position="364"/>
        <end position="392"/>
    </location>
</feature>
<dbReference type="PANTHER" id="PTHR23339">
    <property type="entry name" value="TYROSINE SPECIFIC PROTEIN PHOSPHATASE AND DUAL SPECIFICITY PROTEIN PHOSPHATASE"/>
    <property type="match status" value="1"/>
</dbReference>
<comment type="caution">
    <text evidence="4">The sequence shown here is derived from an EMBL/GenBank/DDBJ whole genome shotgun (WGS) entry which is preliminary data.</text>
</comment>
<feature type="region of interest" description="Disordered" evidence="1">
    <location>
        <begin position="197"/>
        <end position="224"/>
    </location>
</feature>
<sequence>MHGNAEECYTFMVTQENVILSRENICYLFYYNFAQRDHSEPTLGGILDMVKVMAFSLTEGKVAVHCHAGLGRTGVLISCYLVYSLRVRANDAIRFVRMKRPSAVQTSGQIMVVQEFEAFILPQLYVYCNRLLKLCGCGGSESSPTVLAPLEISFAIGTPAFTSFFLTAQFDHEGSRVSYSAPLSIESPLFYSSLSGSRSGGVRPGSEEDSGFTGNEEFSVGDVSAPNSAQYPARRLNQDCESPDVPSCVSGVPEQNIDQLLNDGIKDQQLTENLCYQELTSHDDLKKMAEMEKVKVILPKKIYEALLVDHHLLNTEYKKKLRSYRIELNIKQSAWDKLKTETDLYLLTGSTIYPRVPRPFCIETSTIDPRPNLNPNEKDDRGLDSAGSPRIRGSSSISSVVSGFMVDVVVLVVVFLVVTVIFTEGKGYTKLREGTLGKCVEFMMKFYDAIHLESRSTSVTSPNSSTPSTTTCVTPPDHVSHPNFNEEDDDPEIET</sequence>
<dbReference type="EMBL" id="SEYY01023690">
    <property type="protein sequence ID" value="KAB7494673.1"/>
    <property type="molecule type" value="Genomic_DNA"/>
</dbReference>